<comment type="subcellular location">
    <subcellularLocation>
        <location evidence="1">Cell outer membrane</location>
    </subcellularLocation>
</comment>
<dbReference type="PROSITE" id="PS51257">
    <property type="entry name" value="PROKAR_LIPOPROTEIN"/>
    <property type="match status" value="1"/>
</dbReference>
<evidence type="ECO:0000256" key="3">
    <source>
        <dbReference type="ARBA" id="ARBA00023136"/>
    </source>
</evidence>
<reference evidence="7 8" key="1">
    <citation type="submission" date="2023-03" db="EMBL/GenBank/DDBJ databases">
        <title>Halomonas sp. nov., isolated from Korean tranditional fermented seafood 'Jeotgal'.</title>
        <authorList>
            <person name="Kim B."/>
            <person name="Shin N.-R."/>
        </authorList>
    </citation>
    <scope>NUCLEOTIDE SEQUENCE [LARGE SCALE GENOMIC DNA]</scope>
    <source>
        <strain evidence="7 8">SG2L-4</strain>
    </source>
</reference>
<dbReference type="PROSITE" id="PS51123">
    <property type="entry name" value="OMPA_2"/>
    <property type="match status" value="1"/>
</dbReference>
<dbReference type="InterPro" id="IPR007450">
    <property type="entry name" value="BamE_dom"/>
</dbReference>
<dbReference type="PRINTS" id="PR01021">
    <property type="entry name" value="OMPADOMAIN"/>
</dbReference>
<dbReference type="Gene3D" id="3.30.1450.10">
    <property type="match status" value="1"/>
</dbReference>
<dbReference type="Proteomes" id="UP001301869">
    <property type="component" value="Chromosome"/>
</dbReference>
<dbReference type="CDD" id="cd07185">
    <property type="entry name" value="OmpA_C-like"/>
    <property type="match status" value="1"/>
</dbReference>
<dbReference type="InterPro" id="IPR006664">
    <property type="entry name" value="OMP_bac"/>
</dbReference>
<evidence type="ECO:0000256" key="5">
    <source>
        <dbReference type="PROSITE-ProRule" id="PRU00473"/>
    </source>
</evidence>
<dbReference type="InterPro" id="IPR050330">
    <property type="entry name" value="Bact_OuterMem_StrucFunc"/>
</dbReference>
<feature type="domain" description="OmpA-like" evidence="6">
    <location>
        <begin position="142"/>
        <end position="267"/>
    </location>
</feature>
<proteinExistence type="predicted"/>
<protein>
    <submittedName>
        <fullName evidence="7">OmpA family protein</fullName>
    </submittedName>
</protein>
<dbReference type="EMBL" id="CP119391">
    <property type="protein sequence ID" value="WNK20417.1"/>
    <property type="molecule type" value="Genomic_DNA"/>
</dbReference>
<dbReference type="RefSeq" id="WP_311884067.1">
    <property type="nucleotide sequence ID" value="NZ_CP119391.1"/>
</dbReference>
<accession>A0ABY9YZZ0</accession>
<evidence type="ECO:0000256" key="2">
    <source>
        <dbReference type="ARBA" id="ARBA00022729"/>
    </source>
</evidence>
<dbReference type="Pfam" id="PF00691">
    <property type="entry name" value="OmpA"/>
    <property type="match status" value="1"/>
</dbReference>
<dbReference type="InterPro" id="IPR037873">
    <property type="entry name" value="BamE-like"/>
</dbReference>
<dbReference type="InterPro" id="IPR036737">
    <property type="entry name" value="OmpA-like_sf"/>
</dbReference>
<evidence type="ECO:0000313" key="7">
    <source>
        <dbReference type="EMBL" id="WNK20417.1"/>
    </source>
</evidence>
<dbReference type="PANTHER" id="PTHR30329">
    <property type="entry name" value="STATOR ELEMENT OF FLAGELLAR MOTOR COMPLEX"/>
    <property type="match status" value="1"/>
</dbReference>
<evidence type="ECO:0000313" key="8">
    <source>
        <dbReference type="Proteomes" id="UP001301869"/>
    </source>
</evidence>
<name>A0ABY9YZZ0_9GAMM</name>
<keyword evidence="4" id="KW-0998">Cell outer membrane</keyword>
<evidence type="ECO:0000256" key="1">
    <source>
        <dbReference type="ARBA" id="ARBA00004442"/>
    </source>
</evidence>
<organism evidence="7 8">
    <name type="scientific">Halomonas piscis</name>
    <dbReference type="NCBI Taxonomy" id="3031727"/>
    <lineage>
        <taxon>Bacteria</taxon>
        <taxon>Pseudomonadati</taxon>
        <taxon>Pseudomonadota</taxon>
        <taxon>Gammaproteobacteria</taxon>
        <taxon>Oceanospirillales</taxon>
        <taxon>Halomonadaceae</taxon>
        <taxon>Halomonas</taxon>
    </lineage>
</organism>
<sequence>MKYGLGRRAMWTLGIAGFVILSLQGCTTTAGQGPAVDSYEVAFPDIDDAWQEKGTFVNIENLSQMHAGLSKEQVYDLLGRPHFQEGLFGVHQWDYIFHFRTGEAADYVTCQYQVHFDSNMQTESLHWRNKQCADFLTEEEPEEPQQVTLSADTLFDFDSAELSANGQRVVTDAGHRIQQETAAANIVVTGYTDRIGRTDYNQRLSRRRADSVRDALVRTGIDPRAIRSRGAGERNPVERCEGERVTPQLKACLRPNRRVEIEVTGING</sequence>
<evidence type="ECO:0000256" key="4">
    <source>
        <dbReference type="ARBA" id="ARBA00023237"/>
    </source>
</evidence>
<dbReference type="Pfam" id="PF04355">
    <property type="entry name" value="BamE"/>
    <property type="match status" value="1"/>
</dbReference>
<keyword evidence="8" id="KW-1185">Reference proteome</keyword>
<gene>
    <name evidence="7" type="ORF">P1P91_01655</name>
</gene>
<dbReference type="Gene3D" id="3.30.1330.60">
    <property type="entry name" value="OmpA-like domain"/>
    <property type="match status" value="1"/>
</dbReference>
<dbReference type="InterPro" id="IPR006665">
    <property type="entry name" value="OmpA-like"/>
</dbReference>
<keyword evidence="3 5" id="KW-0472">Membrane</keyword>
<dbReference type="PANTHER" id="PTHR30329:SF21">
    <property type="entry name" value="LIPOPROTEIN YIAD-RELATED"/>
    <property type="match status" value="1"/>
</dbReference>
<keyword evidence="2" id="KW-0732">Signal</keyword>
<dbReference type="SUPFAM" id="SSF103088">
    <property type="entry name" value="OmpA-like"/>
    <property type="match status" value="1"/>
</dbReference>
<evidence type="ECO:0000259" key="6">
    <source>
        <dbReference type="PROSITE" id="PS51123"/>
    </source>
</evidence>